<evidence type="ECO:0000313" key="2">
    <source>
        <dbReference type="EMBL" id="KIY62685.1"/>
    </source>
</evidence>
<dbReference type="AlphaFoldDB" id="A0A0D7AXJ6"/>
<proteinExistence type="predicted"/>
<evidence type="ECO:0000256" key="1">
    <source>
        <dbReference type="SAM" id="MobiDB-lite"/>
    </source>
</evidence>
<organism evidence="2 3">
    <name type="scientific">Cylindrobasidium torrendii FP15055 ss-10</name>
    <dbReference type="NCBI Taxonomy" id="1314674"/>
    <lineage>
        <taxon>Eukaryota</taxon>
        <taxon>Fungi</taxon>
        <taxon>Dikarya</taxon>
        <taxon>Basidiomycota</taxon>
        <taxon>Agaricomycotina</taxon>
        <taxon>Agaricomycetes</taxon>
        <taxon>Agaricomycetidae</taxon>
        <taxon>Agaricales</taxon>
        <taxon>Marasmiineae</taxon>
        <taxon>Physalacriaceae</taxon>
        <taxon>Cylindrobasidium</taxon>
    </lineage>
</organism>
<gene>
    <name evidence="2" type="ORF">CYLTODRAFT_167273</name>
</gene>
<dbReference type="EMBL" id="KN880757">
    <property type="protein sequence ID" value="KIY62685.1"/>
    <property type="molecule type" value="Genomic_DNA"/>
</dbReference>
<feature type="compositionally biased region" description="Low complexity" evidence="1">
    <location>
        <begin position="1"/>
        <end position="13"/>
    </location>
</feature>
<accession>A0A0D7AXJ6</accession>
<sequence length="109" mass="11282">MSGTNTNFTSGSSAPNKSTGQYHSVKGTAVEAIGNATGATSWTRSGQEEHAAGEAEVNAAKAKGYVEGAGDRVSGRKDAIVGAVKGDKSQQMQGNYKRDKGEAEQNFNK</sequence>
<evidence type="ECO:0008006" key="4">
    <source>
        <dbReference type="Google" id="ProtNLM"/>
    </source>
</evidence>
<feature type="region of interest" description="Disordered" evidence="1">
    <location>
        <begin position="85"/>
        <end position="109"/>
    </location>
</feature>
<dbReference type="STRING" id="1314674.A0A0D7AXJ6"/>
<evidence type="ECO:0000313" key="3">
    <source>
        <dbReference type="Proteomes" id="UP000054007"/>
    </source>
</evidence>
<dbReference type="OrthoDB" id="9999611at2759"/>
<dbReference type="Proteomes" id="UP000054007">
    <property type="component" value="Unassembled WGS sequence"/>
</dbReference>
<name>A0A0D7AXJ6_9AGAR</name>
<dbReference type="PANTHER" id="PTHR40460:SF1">
    <property type="entry name" value="CSBD-LIKE DOMAIN-CONTAINING PROTEIN"/>
    <property type="match status" value="1"/>
</dbReference>
<keyword evidence="3" id="KW-1185">Reference proteome</keyword>
<dbReference type="PANTHER" id="PTHR40460">
    <property type="entry name" value="CHROMOSOME 1, WHOLE GENOME SHOTGUN SEQUENCE"/>
    <property type="match status" value="1"/>
</dbReference>
<reference evidence="2 3" key="1">
    <citation type="journal article" date="2015" name="Fungal Genet. Biol.">
        <title>Evolution of novel wood decay mechanisms in Agaricales revealed by the genome sequences of Fistulina hepatica and Cylindrobasidium torrendii.</title>
        <authorList>
            <person name="Floudas D."/>
            <person name="Held B.W."/>
            <person name="Riley R."/>
            <person name="Nagy L.G."/>
            <person name="Koehler G."/>
            <person name="Ransdell A.S."/>
            <person name="Younus H."/>
            <person name="Chow J."/>
            <person name="Chiniquy J."/>
            <person name="Lipzen A."/>
            <person name="Tritt A."/>
            <person name="Sun H."/>
            <person name="Haridas S."/>
            <person name="LaButti K."/>
            <person name="Ohm R.A."/>
            <person name="Kues U."/>
            <person name="Blanchette R.A."/>
            <person name="Grigoriev I.V."/>
            <person name="Minto R.E."/>
            <person name="Hibbett D.S."/>
        </authorList>
    </citation>
    <scope>NUCLEOTIDE SEQUENCE [LARGE SCALE GENOMIC DNA]</scope>
    <source>
        <strain evidence="2 3">FP15055 ss-10</strain>
    </source>
</reference>
<feature type="region of interest" description="Disordered" evidence="1">
    <location>
        <begin position="1"/>
        <end position="25"/>
    </location>
</feature>
<protein>
    <recommendedName>
        <fullName evidence="4">Mismatched base pair and cruciform DNA recognition protein</fullName>
    </recommendedName>
</protein>